<proteinExistence type="predicted"/>
<gene>
    <name evidence="2" type="ORF">DFP80_105152</name>
</gene>
<sequence length="656" mass="74815">MITRRFSRVRPTRQNMVMNFAFEAQRTQQRLLAELDFSQLTSQQKTIFVKRLEKGFASLFKQLLPLYGHCFDLHYHLKVLLQSFIDFHKKKRPAQIKDKAEYWFESNQNVGIAVYVDLLADDLSSLIGKVPYFESLGVNYVHLMPLYLAPEGNSDGGYAISDYRTVSPSLGTNKDLKDLASALHKKGIRMVLDFVFNHTSDEHRWAEAAKSGDQEFQDYYHFMGEQDAMEYNQTVREIFPQIRRGSFTYSPELDCHVWTTFNSFQWDLNYSNPAVFVAVVEEMLHLILNGCDVLRLDALAFVWKEKGTVCENLPKAHNLIKAFKACLDIAAPQVVFKSEAIVHPDEVNKYIGADECTLSYNPLMMALLWESLATRQTNLLYQSLERSFKIPEHTTWVNYIRCHDDIGWLWDDAVSDRLSMNGYDHRHFLNQFYTGQFDGSFAAGVPFQENPVNGDCRVCGTLASLAGVENAIQANDPILLDHAIKRIRLLNGINFAMPGIPLLYQGDDLGVLNNNDYLSDPTKAKDSRWVHRKKFTKDDFALAADIETPQGRIAQLIREMIQIRKANPVFAAQEFELISLGSQHLFAFKRQMDDKTLLVIANMSEHLVPLGHLPLGKSLSELIGQGTAVNLLNKELVDLPALSLIEPLDIFWLTKA</sequence>
<dbReference type="GO" id="GO:0005975">
    <property type="term" value="P:carbohydrate metabolic process"/>
    <property type="evidence" value="ECO:0007669"/>
    <property type="project" value="InterPro"/>
</dbReference>
<dbReference type="GO" id="GO:0047669">
    <property type="term" value="F:amylosucrase activity"/>
    <property type="evidence" value="ECO:0007669"/>
    <property type="project" value="InterPro"/>
</dbReference>
<dbReference type="EMBL" id="QNSE01000005">
    <property type="protein sequence ID" value="RBP83832.1"/>
    <property type="molecule type" value="Genomic_DNA"/>
</dbReference>
<comment type="caution">
    <text evidence="2">The sequence shown here is derived from an EMBL/GenBank/DDBJ whole genome shotgun (WGS) entry which is preliminary data.</text>
</comment>
<dbReference type="Gene3D" id="1.10.1740.10">
    <property type="match status" value="1"/>
</dbReference>
<dbReference type="RefSeq" id="WP_241560238.1">
    <property type="nucleotide sequence ID" value="NZ_QNSE01000005.1"/>
</dbReference>
<evidence type="ECO:0000313" key="2">
    <source>
        <dbReference type="EMBL" id="RBP83832.1"/>
    </source>
</evidence>
<dbReference type="Gene3D" id="3.90.400.10">
    <property type="entry name" value="Oligo-1,6-glucosidase, Domain 2"/>
    <property type="match status" value="1"/>
</dbReference>
<dbReference type="SMART" id="SM00642">
    <property type="entry name" value="Aamy"/>
    <property type="match status" value="1"/>
</dbReference>
<dbReference type="PANTHER" id="PTHR10357:SF213">
    <property type="entry name" value="ALPHA AMYLASE CATALYTIC REGION"/>
    <property type="match status" value="1"/>
</dbReference>
<protein>
    <submittedName>
        <fullName evidence="2">Amylosucrase</fullName>
    </submittedName>
</protein>
<dbReference type="InterPro" id="IPR044077">
    <property type="entry name" value="Amylosucrase"/>
</dbReference>
<dbReference type="SUPFAM" id="SSF51445">
    <property type="entry name" value="(Trans)glycosidases"/>
    <property type="match status" value="1"/>
</dbReference>
<dbReference type="PANTHER" id="PTHR10357">
    <property type="entry name" value="ALPHA-AMYLASE FAMILY MEMBER"/>
    <property type="match status" value="1"/>
</dbReference>
<evidence type="ECO:0000259" key="1">
    <source>
        <dbReference type="SMART" id="SM00642"/>
    </source>
</evidence>
<dbReference type="InterPro" id="IPR017853">
    <property type="entry name" value="GH"/>
</dbReference>
<dbReference type="InterPro" id="IPR006047">
    <property type="entry name" value="GH13_cat_dom"/>
</dbReference>
<organism evidence="2 3">
    <name type="scientific">Marinomonas rhizomae</name>
    <dbReference type="NCBI Taxonomy" id="491948"/>
    <lineage>
        <taxon>Bacteria</taxon>
        <taxon>Pseudomonadati</taxon>
        <taxon>Pseudomonadota</taxon>
        <taxon>Gammaproteobacteria</taxon>
        <taxon>Oceanospirillales</taxon>
        <taxon>Oceanospirillaceae</taxon>
        <taxon>Marinomonas</taxon>
    </lineage>
</organism>
<dbReference type="Gene3D" id="3.20.20.80">
    <property type="entry name" value="Glycosidases"/>
    <property type="match status" value="1"/>
</dbReference>
<dbReference type="Gene3D" id="2.60.40.1180">
    <property type="entry name" value="Golgi alpha-mannosidase II"/>
    <property type="match status" value="1"/>
</dbReference>
<feature type="domain" description="Glycosyl hydrolase family 13 catalytic" evidence="1">
    <location>
        <begin position="113"/>
        <end position="564"/>
    </location>
</feature>
<evidence type="ECO:0000313" key="3">
    <source>
        <dbReference type="Proteomes" id="UP000252792"/>
    </source>
</evidence>
<dbReference type="SUPFAM" id="SSF51011">
    <property type="entry name" value="Glycosyl hydrolase domain"/>
    <property type="match status" value="1"/>
</dbReference>
<name>A0A366JA55_9GAMM</name>
<dbReference type="CDD" id="cd11324">
    <property type="entry name" value="AmyAc_Amylosucrase"/>
    <property type="match status" value="1"/>
</dbReference>
<reference evidence="2 3" key="1">
    <citation type="submission" date="2018-06" db="EMBL/GenBank/DDBJ databases">
        <title>Genomic Encyclopedia of Type Strains, Phase III (KMG-III): the genomes of soil and plant-associated and newly described type strains.</title>
        <authorList>
            <person name="Whitman W."/>
        </authorList>
    </citation>
    <scope>NUCLEOTIDE SEQUENCE [LARGE SCALE GENOMIC DNA]</scope>
    <source>
        <strain evidence="2 3">CECT 7377</strain>
    </source>
</reference>
<dbReference type="Pfam" id="PF00128">
    <property type="entry name" value="Alpha-amylase"/>
    <property type="match status" value="1"/>
</dbReference>
<dbReference type="InterPro" id="IPR045857">
    <property type="entry name" value="O16G_dom_2"/>
</dbReference>
<dbReference type="InterPro" id="IPR013780">
    <property type="entry name" value="Glyco_hydro_b"/>
</dbReference>
<accession>A0A366JA55</accession>
<dbReference type="AlphaFoldDB" id="A0A366JA55"/>
<keyword evidence="3" id="KW-1185">Reference proteome</keyword>
<dbReference type="Proteomes" id="UP000252792">
    <property type="component" value="Unassembled WGS sequence"/>
</dbReference>